<feature type="transmembrane region" description="Helical" evidence="6">
    <location>
        <begin position="154"/>
        <end position="178"/>
    </location>
</feature>
<dbReference type="EMBL" id="JACXWD010000001">
    <property type="protein sequence ID" value="MBD3866577.1"/>
    <property type="molecule type" value="Genomic_DNA"/>
</dbReference>
<sequence length="293" mass="31721">MARGTAAAALVSMRPLHWIKNVFVLAPLVFAQRLVDTDAVLRALAAFALFCLMSSAVYLVNDLADRELDRLHRQKRNRPIAAGELAPRLAATLAVLLAAGGFAGALFLGKEFAGILAGYLALNLVYSLGLKNVVILDVMLVASGFLLRAWGGAAAVAVGMSNWLILCTGLIALFLGFVKRRQELDGLVDMETAQRPILEEYSVGFLDQMIGVVTASTVLSYAFYAFSPEVAEKLDTPYMGLTLPFVLYGIFRYLYLVHRRGEGESPTGLVVRDGPLRTAILLWGAVVLVLLFA</sequence>
<dbReference type="GO" id="GO:0016020">
    <property type="term" value="C:membrane"/>
    <property type="evidence" value="ECO:0007669"/>
    <property type="project" value="UniProtKB-SubCell"/>
</dbReference>
<evidence type="ECO:0000256" key="6">
    <source>
        <dbReference type="SAM" id="Phobius"/>
    </source>
</evidence>
<keyword evidence="2" id="KW-1003">Cell membrane</keyword>
<dbReference type="AlphaFoldDB" id="A0A8J6XQ06"/>
<dbReference type="InterPro" id="IPR050475">
    <property type="entry name" value="Prenyltransferase_related"/>
</dbReference>
<feature type="transmembrane region" description="Helical" evidence="6">
    <location>
        <begin position="238"/>
        <end position="255"/>
    </location>
</feature>
<organism evidence="7 8">
    <name type="scientific">Candidatus Polarisedimenticola svalbardensis</name>
    <dbReference type="NCBI Taxonomy" id="2886004"/>
    <lineage>
        <taxon>Bacteria</taxon>
        <taxon>Pseudomonadati</taxon>
        <taxon>Acidobacteriota</taxon>
        <taxon>Candidatus Polarisedimenticolia</taxon>
        <taxon>Candidatus Polarisedimenticolales</taxon>
        <taxon>Candidatus Polarisedimenticolaceae</taxon>
        <taxon>Candidatus Polarisedimenticola</taxon>
    </lineage>
</organism>
<proteinExistence type="predicted"/>
<dbReference type="Pfam" id="PF01040">
    <property type="entry name" value="UbiA"/>
    <property type="match status" value="1"/>
</dbReference>
<protein>
    <submittedName>
        <fullName evidence="7">Decaprenyl-phosphate phosphoribosyltransferase</fullName>
        <ecNumber evidence="7">2.4.2.45</ecNumber>
    </submittedName>
</protein>
<dbReference type="InterPro" id="IPR044878">
    <property type="entry name" value="UbiA_sf"/>
</dbReference>
<dbReference type="Gene3D" id="1.10.357.140">
    <property type="entry name" value="UbiA prenyltransferase"/>
    <property type="match status" value="1"/>
</dbReference>
<keyword evidence="7" id="KW-0808">Transferase</keyword>
<evidence type="ECO:0000256" key="3">
    <source>
        <dbReference type="ARBA" id="ARBA00022692"/>
    </source>
</evidence>
<keyword evidence="4 6" id="KW-1133">Transmembrane helix</keyword>
<comment type="subcellular location">
    <subcellularLocation>
        <location evidence="1">Membrane</location>
        <topology evidence="1">Multi-pass membrane protein</topology>
    </subcellularLocation>
</comment>
<reference evidence="7 8" key="1">
    <citation type="submission" date="2020-08" db="EMBL/GenBank/DDBJ databases">
        <title>Acidobacteriota in marine sediments use diverse sulfur dissimilation pathways.</title>
        <authorList>
            <person name="Wasmund K."/>
        </authorList>
    </citation>
    <scope>NUCLEOTIDE SEQUENCE [LARGE SCALE GENOMIC DNA]</scope>
    <source>
        <strain evidence="7">MAG AM4</strain>
    </source>
</reference>
<feature type="transmembrane region" description="Helical" evidence="6">
    <location>
        <begin position="275"/>
        <end position="292"/>
    </location>
</feature>
<dbReference type="PANTHER" id="PTHR42723">
    <property type="entry name" value="CHLOROPHYLL SYNTHASE"/>
    <property type="match status" value="1"/>
</dbReference>
<feature type="transmembrane region" description="Helical" evidence="6">
    <location>
        <begin position="85"/>
        <end position="108"/>
    </location>
</feature>
<keyword evidence="5 6" id="KW-0472">Membrane</keyword>
<dbReference type="GO" id="GO:0016757">
    <property type="term" value="F:glycosyltransferase activity"/>
    <property type="evidence" value="ECO:0007669"/>
    <property type="project" value="UniProtKB-KW"/>
</dbReference>
<feature type="transmembrane region" description="Helical" evidence="6">
    <location>
        <begin position="208"/>
        <end position="226"/>
    </location>
</feature>
<dbReference type="EC" id="2.4.2.45" evidence="7"/>
<dbReference type="Proteomes" id="UP000648239">
    <property type="component" value="Unassembled WGS sequence"/>
</dbReference>
<comment type="caution">
    <text evidence="7">The sequence shown here is derived from an EMBL/GenBank/DDBJ whole genome shotgun (WGS) entry which is preliminary data.</text>
</comment>
<feature type="transmembrane region" description="Helical" evidence="6">
    <location>
        <begin position="41"/>
        <end position="64"/>
    </location>
</feature>
<dbReference type="GO" id="GO:0016765">
    <property type="term" value="F:transferase activity, transferring alkyl or aryl (other than methyl) groups"/>
    <property type="evidence" value="ECO:0007669"/>
    <property type="project" value="InterPro"/>
</dbReference>
<accession>A0A8J6XQ06</accession>
<name>A0A8J6XQ06_9BACT</name>
<evidence type="ECO:0000256" key="2">
    <source>
        <dbReference type="ARBA" id="ARBA00022475"/>
    </source>
</evidence>
<keyword evidence="7" id="KW-0328">Glycosyltransferase</keyword>
<dbReference type="NCBIfam" id="NF008978">
    <property type="entry name" value="PRK12324.1-4"/>
    <property type="match status" value="1"/>
</dbReference>
<dbReference type="PANTHER" id="PTHR42723:SF1">
    <property type="entry name" value="CHLOROPHYLL SYNTHASE, CHLOROPLASTIC"/>
    <property type="match status" value="1"/>
</dbReference>
<evidence type="ECO:0000256" key="4">
    <source>
        <dbReference type="ARBA" id="ARBA00022989"/>
    </source>
</evidence>
<evidence type="ECO:0000256" key="5">
    <source>
        <dbReference type="ARBA" id="ARBA00023136"/>
    </source>
</evidence>
<evidence type="ECO:0000313" key="7">
    <source>
        <dbReference type="EMBL" id="MBD3866577.1"/>
    </source>
</evidence>
<evidence type="ECO:0000313" key="8">
    <source>
        <dbReference type="Proteomes" id="UP000648239"/>
    </source>
</evidence>
<gene>
    <name evidence="7" type="ORF">IFK94_00485</name>
</gene>
<dbReference type="NCBIfam" id="NF008977">
    <property type="entry name" value="PRK12324.1-2"/>
    <property type="match status" value="1"/>
</dbReference>
<keyword evidence="3 6" id="KW-0812">Transmembrane</keyword>
<dbReference type="CDD" id="cd13963">
    <property type="entry name" value="PT_UbiA_2"/>
    <property type="match status" value="1"/>
</dbReference>
<evidence type="ECO:0000256" key="1">
    <source>
        <dbReference type="ARBA" id="ARBA00004141"/>
    </source>
</evidence>
<dbReference type="InterPro" id="IPR000537">
    <property type="entry name" value="UbiA_prenyltransferase"/>
</dbReference>